<proteinExistence type="predicted"/>
<reference evidence="3" key="1">
    <citation type="journal article" date="2007" name="PLoS ONE">
        <title>The first genome sequence of an elite grapevine cultivar (Pinot noir Vitis vinifera L.): coping with a highly heterozygous genome.</title>
        <authorList>
            <person name="Velasco R."/>
            <person name="Zharkikh A."/>
            <person name="Troggio M."/>
            <person name="Cartwright D.A."/>
            <person name="Cestaro A."/>
            <person name="Pruss D."/>
            <person name="Pindo M."/>
            <person name="FitzGerald L.M."/>
            <person name="Vezzulli S."/>
            <person name="Reid J."/>
            <person name="Malacarne G."/>
            <person name="Iliev D."/>
            <person name="Coppola G."/>
            <person name="Wardell B."/>
            <person name="Micheletti D."/>
            <person name="Macalma T."/>
            <person name="Facci M."/>
            <person name="Mitchell J.T."/>
            <person name="Perazzolli M."/>
            <person name="Eldredge G."/>
            <person name="Gatto P."/>
            <person name="Oyzerski R."/>
            <person name="Moretto M."/>
            <person name="Gutin N."/>
            <person name="Stefanini M."/>
            <person name="Chen Y."/>
            <person name="Segala C."/>
            <person name="Davenport C."/>
            <person name="Dematte L."/>
            <person name="Mraz A."/>
            <person name="Battilana J."/>
            <person name="Stormo K."/>
            <person name="Costa F."/>
            <person name="Tao Q."/>
            <person name="Si-Ammour A."/>
            <person name="Harkins T."/>
            <person name="Lackey A."/>
            <person name="Perbost C."/>
            <person name="Taillon B."/>
            <person name="Stella A."/>
            <person name="Solovyev V."/>
            <person name="Fawcett J.A."/>
            <person name="Sterck L."/>
            <person name="Vandepoele K."/>
            <person name="Grando S.M."/>
            <person name="Toppo S."/>
            <person name="Moser C."/>
            <person name="Lanchbury J."/>
            <person name="Bogden R."/>
            <person name="Skolnick M."/>
            <person name="Sgaramella V."/>
            <person name="Bhatnagar S.K."/>
            <person name="Fontana P."/>
            <person name="Gutin A."/>
            <person name="Van de Peer Y."/>
            <person name="Salamini F."/>
            <person name="Viola R."/>
        </authorList>
    </citation>
    <scope>NUCLEOTIDE SEQUENCE</scope>
</reference>
<evidence type="ECO:0000256" key="2">
    <source>
        <dbReference type="SAM" id="SignalP"/>
    </source>
</evidence>
<dbReference type="AlphaFoldDB" id="A5B9F4"/>
<name>A5B9F4_VITVI</name>
<protein>
    <submittedName>
        <fullName evidence="3">Uncharacterized protein</fullName>
    </submittedName>
</protein>
<dbReference type="EMBL" id="AM451225">
    <property type="protein sequence ID" value="CAN65394.1"/>
    <property type="molecule type" value="Genomic_DNA"/>
</dbReference>
<evidence type="ECO:0000313" key="3">
    <source>
        <dbReference type="EMBL" id="CAN65394.1"/>
    </source>
</evidence>
<organism evidence="3">
    <name type="scientific">Vitis vinifera</name>
    <name type="common">Grape</name>
    <dbReference type="NCBI Taxonomy" id="29760"/>
    <lineage>
        <taxon>Eukaryota</taxon>
        <taxon>Viridiplantae</taxon>
        <taxon>Streptophyta</taxon>
        <taxon>Embryophyta</taxon>
        <taxon>Tracheophyta</taxon>
        <taxon>Spermatophyta</taxon>
        <taxon>Magnoliopsida</taxon>
        <taxon>eudicotyledons</taxon>
        <taxon>Gunneridae</taxon>
        <taxon>Pentapetalae</taxon>
        <taxon>rosids</taxon>
        <taxon>Vitales</taxon>
        <taxon>Vitaceae</taxon>
        <taxon>Viteae</taxon>
        <taxon>Vitis</taxon>
    </lineage>
</organism>
<accession>A5B9F4</accession>
<feature type="chain" id="PRO_5002679695" evidence="2">
    <location>
        <begin position="21"/>
        <end position="203"/>
    </location>
</feature>
<sequence length="203" mass="23169">MGWLPIVAILEPIFPTLVRAFYLRATYGLSGSIISTVKRVEIRLDSESIYRILDIAPVGLKVYESKARGQGQVHPGVEEKVEIREMEGEVDPQKGFEQREPELDIPPLQSEGIQFEATFLEPMMSELTYIAGPSSQPSFTKPSHTETSPHQISSLSTRMEELAVVSKTRLYSMEDRINQYQTGFTSQFEYLQQRFECMEDHMD</sequence>
<feature type="region of interest" description="Disordered" evidence="1">
    <location>
        <begin position="134"/>
        <end position="155"/>
    </location>
</feature>
<evidence type="ECO:0000256" key="1">
    <source>
        <dbReference type="SAM" id="MobiDB-lite"/>
    </source>
</evidence>
<gene>
    <name evidence="3" type="ORF">VITISV_032480</name>
</gene>
<keyword evidence="2" id="KW-0732">Signal</keyword>
<feature type="signal peptide" evidence="2">
    <location>
        <begin position="1"/>
        <end position="20"/>
    </location>
</feature>